<evidence type="ECO:0000256" key="10">
    <source>
        <dbReference type="RuleBase" id="RU368072"/>
    </source>
</evidence>
<feature type="coiled-coil region" evidence="11">
    <location>
        <begin position="216"/>
        <end position="337"/>
    </location>
</feature>
<evidence type="ECO:0000256" key="1">
    <source>
        <dbReference type="ARBA" id="ARBA00007050"/>
    </source>
</evidence>
<dbReference type="GO" id="GO:0051315">
    <property type="term" value="P:attachment of mitotic spindle microtubules to kinetochore"/>
    <property type="evidence" value="ECO:0007669"/>
    <property type="project" value="UniProtKB-UniRule"/>
</dbReference>
<protein>
    <recommendedName>
        <fullName evidence="10">Kinetochore protein NDC80</fullName>
    </recommendedName>
</protein>
<dbReference type="KEGG" id="bmic:BMR1_02g00500"/>
<keyword evidence="2 10" id="KW-0158">Chromosome</keyword>
<dbReference type="VEuPathDB" id="PiroplasmaDB:BMR1_02g00500"/>
<dbReference type="Pfam" id="PF03801">
    <property type="entry name" value="Ndc80_HEC"/>
    <property type="match status" value="1"/>
</dbReference>
<keyword evidence="3 10" id="KW-0132">Cell division</keyword>
<evidence type="ECO:0000259" key="12">
    <source>
        <dbReference type="Pfam" id="PF03801"/>
    </source>
</evidence>
<accession>A0A1R4A9Y9</accession>
<reference evidence="13 14" key="3">
    <citation type="journal article" date="2016" name="Sci. Rep.">
        <title>Genome-wide diversity and gene expression profiling of Babesia microti isolates identify polymorphic genes that mediate host-pathogen interactions.</title>
        <authorList>
            <person name="Silva J.C."/>
            <person name="Cornillot E."/>
            <person name="McCracken C."/>
            <person name="Usmani-Brown S."/>
            <person name="Dwivedi A."/>
            <person name="Ifeonu O.O."/>
            <person name="Crabtree J."/>
            <person name="Gotia H.T."/>
            <person name="Virji A.Z."/>
            <person name="Reynes C."/>
            <person name="Colinge J."/>
            <person name="Kumar V."/>
            <person name="Lawres L."/>
            <person name="Pazzi J.E."/>
            <person name="Pablo J.V."/>
            <person name="Hung C."/>
            <person name="Brancato J."/>
            <person name="Kumari P."/>
            <person name="Orvis J."/>
            <person name="Tretina K."/>
            <person name="Chibucos M."/>
            <person name="Ott S."/>
            <person name="Sadzewicz L."/>
            <person name="Sengamalay N."/>
            <person name="Shetty A.C."/>
            <person name="Su Q."/>
            <person name="Tallon L."/>
            <person name="Fraser C.M."/>
            <person name="Frutos R."/>
            <person name="Molina D.M."/>
            <person name="Krause P.J."/>
            <person name="Ben Mamoun C."/>
        </authorList>
    </citation>
    <scope>NUCLEOTIDE SEQUENCE [LARGE SCALE GENOMIC DNA]</scope>
    <source>
        <strain evidence="13 14">RI</strain>
    </source>
</reference>
<evidence type="ECO:0000256" key="4">
    <source>
        <dbReference type="ARBA" id="ARBA00022776"/>
    </source>
</evidence>
<gene>
    <name evidence="13" type="ORF">BMR1_02g00500</name>
</gene>
<dbReference type="PANTHER" id="PTHR10643:SF2">
    <property type="entry name" value="KINETOCHORE PROTEIN NDC80 HOMOLOG"/>
    <property type="match status" value="1"/>
</dbReference>
<keyword evidence="14" id="KW-1185">Reference proteome</keyword>
<evidence type="ECO:0000256" key="3">
    <source>
        <dbReference type="ARBA" id="ARBA00022618"/>
    </source>
</evidence>
<dbReference type="Gene3D" id="1.10.287.1490">
    <property type="match status" value="1"/>
</dbReference>
<dbReference type="InterPro" id="IPR038273">
    <property type="entry name" value="Ndc80_sf"/>
</dbReference>
<comment type="similarity">
    <text evidence="1 10">Belongs to the NDC80/HEC1 family.</text>
</comment>
<sequence>MELFQGLKKKVEGEIKSTSKETENDIKLILKFLEWRKYPTPKSLENPTVNDIIDIWNCVIQTIDPNMIVTRNNMAMIVPSFLHIFSCPFTVNKASMAAPHLGAGLSANLHFIGWICKLLIYEDYCFEFQVPNQKFYNDTDLIATNITAEEAAISYVKRLIGDNYHIAMRSGNDNTATDSMVKNIIHTIRDYIDEINTVIQSNGVQLEKIQHELTQLKNIVGLRDELKARINTLNNDIENIDGAVVKGKRDLSKKEQEIEALTLKLEQETKNLNKLNEEALELQKIITSQKLSKNEIEKLKTELSNAKDTLASIDFKKNVVKQSIPTLENEIENITKELYLKCQEIMTTQHKVSETIAVHKSDYAIPWIKLDAPRINISAETINSIIGDELKRYESHLEPLMKRNLQLYHDAKQTLININEYVKANKRNLTDAQNELESLQNSIISANKLLDLSRSKLDEHDSRFENLLKESKDRIKANWNKAKQSLAKVATKHAELSKILTEKKLYLSSFWNEQVKQIELIVQLIRTAKMTNYNKLKELNKYKENILANLK</sequence>
<keyword evidence="5 10" id="KW-0995">Kinetochore</keyword>
<dbReference type="InterPro" id="IPR055260">
    <property type="entry name" value="Ndc80_CH"/>
</dbReference>
<keyword evidence="6 11" id="KW-0175">Coiled coil</keyword>
<dbReference type="OrthoDB" id="7459479at2759"/>
<evidence type="ECO:0000256" key="2">
    <source>
        <dbReference type="ARBA" id="ARBA00022454"/>
    </source>
</evidence>
<feature type="domain" description="Kinetochore protein Ndc80 CH" evidence="12">
    <location>
        <begin position="25"/>
        <end position="119"/>
    </location>
</feature>
<keyword evidence="7 10" id="KW-0539">Nucleus</keyword>
<feature type="coiled-coil region" evidence="11">
    <location>
        <begin position="422"/>
        <end position="449"/>
    </location>
</feature>
<evidence type="ECO:0000256" key="5">
    <source>
        <dbReference type="ARBA" id="ARBA00022838"/>
    </source>
</evidence>
<keyword evidence="4 10" id="KW-0498">Mitosis</keyword>
<evidence type="ECO:0000256" key="8">
    <source>
        <dbReference type="ARBA" id="ARBA00023306"/>
    </source>
</evidence>
<evidence type="ECO:0000256" key="9">
    <source>
        <dbReference type="ARBA" id="ARBA00023328"/>
    </source>
</evidence>
<comment type="function">
    <text evidence="10">Acts as a component of the essential kinetochore-associated NDC80 complex, which is required for chromosome segregation and spindle checkpoint activity.</text>
</comment>
<evidence type="ECO:0000256" key="6">
    <source>
        <dbReference type="ARBA" id="ARBA00023054"/>
    </source>
</evidence>
<dbReference type="GO" id="GO:0005634">
    <property type="term" value="C:nucleus"/>
    <property type="evidence" value="ECO:0007669"/>
    <property type="project" value="UniProtKB-SubCell"/>
</dbReference>
<dbReference type="GeneID" id="24423890"/>
<evidence type="ECO:0000313" key="13">
    <source>
        <dbReference type="EMBL" id="SJK85809.1"/>
    </source>
</evidence>
<dbReference type="Proteomes" id="UP000002899">
    <property type="component" value="Chromosome II"/>
</dbReference>
<dbReference type="RefSeq" id="XP_021338028.1">
    <property type="nucleotide sequence ID" value="XM_021483062.1"/>
</dbReference>
<dbReference type="GO" id="GO:0051301">
    <property type="term" value="P:cell division"/>
    <property type="evidence" value="ECO:0007669"/>
    <property type="project" value="UniProtKB-UniRule"/>
</dbReference>
<dbReference type="AlphaFoldDB" id="A0A1R4A9Y9"/>
<name>A0A1R4A9Y9_BABMR</name>
<dbReference type="EMBL" id="FO082872">
    <property type="protein sequence ID" value="SJK85809.1"/>
    <property type="molecule type" value="Genomic_DNA"/>
</dbReference>
<keyword evidence="8 10" id="KW-0131">Cell cycle</keyword>
<proteinExistence type="inferred from homology"/>
<keyword evidence="9 10" id="KW-0137">Centromere</keyword>
<dbReference type="Gene3D" id="1.10.418.30">
    <property type="entry name" value="Ncd80 complex, Ncd80 subunit"/>
    <property type="match status" value="1"/>
</dbReference>
<comment type="subcellular location">
    <subcellularLocation>
        <location evidence="10">Chromosome</location>
        <location evidence="10">Centromere</location>
        <location evidence="10">Kinetochore</location>
    </subcellularLocation>
    <subcellularLocation>
        <location evidence="10">Nucleus</location>
    </subcellularLocation>
</comment>
<reference evidence="13 14" key="2">
    <citation type="journal article" date="2013" name="PLoS ONE">
        <title>Whole genome mapping and re-organization of the nuclear and mitochondrial genomes of Babesia microti isolates.</title>
        <authorList>
            <person name="Cornillot E."/>
            <person name="Dassouli A."/>
            <person name="Garg A."/>
            <person name="Pachikara N."/>
            <person name="Randazzo S."/>
            <person name="Depoix D."/>
            <person name="Carcy B."/>
            <person name="Delbecq S."/>
            <person name="Frutos R."/>
            <person name="Silva J.C."/>
            <person name="Sutton R."/>
            <person name="Krause P.J."/>
            <person name="Mamoun C.B."/>
        </authorList>
    </citation>
    <scope>NUCLEOTIDE SEQUENCE [LARGE SCALE GENOMIC DNA]</scope>
    <source>
        <strain evidence="13 14">RI</strain>
    </source>
</reference>
<reference evidence="13 14" key="1">
    <citation type="journal article" date="2012" name="Nucleic Acids Res.">
        <title>Sequencing of the smallest Apicomplexan genome from the human pathogen Babesia microti.</title>
        <authorList>
            <person name="Cornillot E."/>
            <person name="Hadj-Kaddour K."/>
            <person name="Dassouli A."/>
            <person name="Noel B."/>
            <person name="Ranwez V."/>
            <person name="Vacherie B."/>
            <person name="Augagneur Y."/>
            <person name="Bres V."/>
            <person name="Duclos A."/>
            <person name="Randazzo S."/>
            <person name="Carcy B."/>
            <person name="Debierre-Grockiego F."/>
            <person name="Delbecq S."/>
            <person name="Moubri-Menage K."/>
            <person name="Shams-Eldin H."/>
            <person name="Usmani-Brown S."/>
            <person name="Bringaud F."/>
            <person name="Wincker P."/>
            <person name="Vivares C.P."/>
            <person name="Schwarz R.T."/>
            <person name="Schetters T.P."/>
            <person name="Krause P.J."/>
            <person name="Gorenflot A."/>
            <person name="Berry V."/>
            <person name="Barbe V."/>
            <person name="Ben Mamoun C."/>
        </authorList>
    </citation>
    <scope>NUCLEOTIDE SEQUENCE [LARGE SCALE GENOMIC DNA]</scope>
    <source>
        <strain evidence="13 14">RI</strain>
    </source>
</reference>
<comment type="subunit">
    <text evidence="10">Component of the NDC80 complex.</text>
</comment>
<dbReference type="GO" id="GO:0031262">
    <property type="term" value="C:Ndc80 complex"/>
    <property type="evidence" value="ECO:0007669"/>
    <property type="project" value="UniProtKB-UniRule"/>
</dbReference>
<organism evidence="13 14">
    <name type="scientific">Babesia microti (strain RI)</name>
    <dbReference type="NCBI Taxonomy" id="1133968"/>
    <lineage>
        <taxon>Eukaryota</taxon>
        <taxon>Sar</taxon>
        <taxon>Alveolata</taxon>
        <taxon>Apicomplexa</taxon>
        <taxon>Aconoidasida</taxon>
        <taxon>Piroplasmida</taxon>
        <taxon>Babesiidae</taxon>
        <taxon>Babesia</taxon>
    </lineage>
</organism>
<evidence type="ECO:0000313" key="14">
    <source>
        <dbReference type="Proteomes" id="UP000002899"/>
    </source>
</evidence>
<evidence type="ECO:0000256" key="7">
    <source>
        <dbReference type="ARBA" id="ARBA00023242"/>
    </source>
</evidence>
<evidence type="ECO:0000256" key="11">
    <source>
        <dbReference type="SAM" id="Coils"/>
    </source>
</evidence>
<dbReference type="InterPro" id="IPR005550">
    <property type="entry name" value="Kinetochore_Ndc80"/>
</dbReference>
<dbReference type="PANTHER" id="PTHR10643">
    <property type="entry name" value="KINETOCHORE PROTEIN NDC80"/>
    <property type="match status" value="1"/>
</dbReference>